<dbReference type="VEuPathDB" id="FungiDB:YALI1_C27330g"/>
<dbReference type="VEuPathDB" id="FungiDB:YALI1_C26726g"/>
<dbReference type="Proteomes" id="UP000256601">
    <property type="component" value="Unassembled WGS sequence"/>
</dbReference>
<dbReference type="InterPro" id="IPR036047">
    <property type="entry name" value="F-box-like_dom_sf"/>
</dbReference>
<evidence type="ECO:0000313" key="5">
    <source>
        <dbReference type="Proteomes" id="UP000182444"/>
    </source>
</evidence>
<proteinExistence type="predicted"/>
<dbReference type="GeneID" id="2909956"/>
<accession>A0A1D8NBT1</accession>
<protein>
    <recommendedName>
        <fullName evidence="1">F-box domain-containing protein</fullName>
    </recommendedName>
</protein>
<name>A0A1D8NBT1_YARLL</name>
<dbReference type="EMBL" id="CP017555">
    <property type="protein sequence ID" value="AOW03115.1"/>
    <property type="molecule type" value="Genomic_DNA"/>
</dbReference>
<dbReference type="AlphaFoldDB" id="A0A1D8NBT1"/>
<evidence type="ECO:0000313" key="4">
    <source>
        <dbReference type="EMBL" id="RDW22544.1"/>
    </source>
</evidence>
<dbReference type="Pfam" id="PF00646">
    <property type="entry name" value="F-box"/>
    <property type="match status" value="1"/>
</dbReference>
<evidence type="ECO:0000313" key="3">
    <source>
        <dbReference type="EMBL" id="AOW03115.1"/>
    </source>
</evidence>
<evidence type="ECO:0000313" key="2">
    <source>
        <dbReference type="EMBL" id="AOW03091.1"/>
    </source>
</evidence>
<gene>
    <name evidence="4" type="ORF">B0I71DRAFT_26948</name>
    <name evidence="2" type="ORF">YALI1_C26726g</name>
    <name evidence="3" type="ORF">YALI1_C27330g</name>
</gene>
<dbReference type="InterPro" id="IPR001810">
    <property type="entry name" value="F-box_dom"/>
</dbReference>
<evidence type="ECO:0000313" key="6">
    <source>
        <dbReference type="Proteomes" id="UP000256601"/>
    </source>
</evidence>
<dbReference type="Proteomes" id="UP000182444">
    <property type="component" value="Chromosome 1C"/>
</dbReference>
<organism evidence="2 5">
    <name type="scientific">Yarrowia lipolytica</name>
    <name type="common">Candida lipolytica</name>
    <dbReference type="NCBI Taxonomy" id="4952"/>
    <lineage>
        <taxon>Eukaryota</taxon>
        <taxon>Fungi</taxon>
        <taxon>Dikarya</taxon>
        <taxon>Ascomycota</taxon>
        <taxon>Saccharomycotina</taxon>
        <taxon>Dipodascomycetes</taxon>
        <taxon>Dipodascales</taxon>
        <taxon>Dipodascales incertae sedis</taxon>
        <taxon>Yarrowia</taxon>
    </lineage>
</organism>
<dbReference type="EMBL" id="KZ859224">
    <property type="protein sequence ID" value="RDW22544.1"/>
    <property type="molecule type" value="Genomic_DNA"/>
</dbReference>
<dbReference type="PROSITE" id="PS50181">
    <property type="entry name" value="FBOX"/>
    <property type="match status" value="1"/>
</dbReference>
<evidence type="ECO:0000259" key="1">
    <source>
        <dbReference type="PROSITE" id="PS50181"/>
    </source>
</evidence>
<dbReference type="VEuPathDB" id="FungiDB:YALI0_C19338g"/>
<dbReference type="KEGG" id="yli:2909956"/>
<sequence>MLLQLPPELLILCLVHISDQDLVSLSHTCKTLYFLSHDRNLSHLRFMVVLETMHWRLIPINSNISDRHEIALTLVQRHVIPKAHHMFLSPHPVQGALNFRSLLSTSFRKALLSRELKNQLPRDHLIKTGIMKPGDKVSAKVHRLQFNRVVSVINEFFKHSFKRPSFHTAWKKGLLRYYDDELNFESVGVELLAKMFEGCQIGKDEEPEPNYFKVARNPPARAKVLKLKRYYEELDRTVCV</sequence>
<feature type="domain" description="F-box" evidence="1">
    <location>
        <begin position="1"/>
        <end position="49"/>
    </location>
</feature>
<reference evidence="2 5" key="1">
    <citation type="journal article" date="2016" name="PLoS ONE">
        <title>Sequence Assembly of Yarrowia lipolytica Strain W29/CLIB89 Shows Transposable Element Diversity.</title>
        <authorList>
            <person name="Magnan C."/>
            <person name="Yu J."/>
            <person name="Chang I."/>
            <person name="Jahn E."/>
            <person name="Kanomata Y."/>
            <person name="Wu J."/>
            <person name="Zeller M."/>
            <person name="Oakes M."/>
            <person name="Baldi P."/>
            <person name="Sandmeyer S."/>
        </authorList>
    </citation>
    <scope>NUCLEOTIDE SEQUENCE [LARGE SCALE GENOMIC DNA]</scope>
    <source>
        <strain evidence="2">CLIB89</strain>
        <strain evidence="5">CLIB89(W29)</strain>
    </source>
</reference>
<dbReference type="EMBL" id="CP017555">
    <property type="protein sequence ID" value="AOW03091.1"/>
    <property type="molecule type" value="Genomic_DNA"/>
</dbReference>
<reference evidence="4 6" key="2">
    <citation type="submission" date="2018-07" db="EMBL/GenBank/DDBJ databases">
        <title>Draft Genome Assemblies for Five Robust Yarrowia lipolytica Strains Exhibiting High Lipid Production and Pentose Sugar Utilization and Sugar Alcohol Secretion from Undetoxified Lignocellulosic Biomass Hydrolysates.</title>
        <authorList>
            <consortium name="DOE Joint Genome Institute"/>
            <person name="Walker C."/>
            <person name="Ryu S."/>
            <person name="Na H."/>
            <person name="Zane M."/>
            <person name="LaButti K."/>
            <person name="Lipzen A."/>
            <person name="Haridas S."/>
            <person name="Barry K."/>
            <person name="Grigoriev I.V."/>
            <person name="Quarterman J."/>
            <person name="Slininger P."/>
            <person name="Dien B."/>
            <person name="Trinh C.T."/>
        </authorList>
    </citation>
    <scope>NUCLEOTIDE SEQUENCE [LARGE SCALE GENOMIC DNA]</scope>
    <source>
        <strain evidence="4 6">YB392</strain>
    </source>
</reference>
<dbReference type="SUPFAM" id="SSF81383">
    <property type="entry name" value="F-box domain"/>
    <property type="match status" value="1"/>
</dbReference>